<comment type="caution">
    <text evidence="11">The sequence shown here is derived from an EMBL/GenBank/DDBJ whole genome shotgun (WGS) entry which is preliminary data.</text>
</comment>
<dbReference type="Proteomes" id="UP001432322">
    <property type="component" value="Unassembled WGS sequence"/>
</dbReference>
<keyword evidence="7" id="KW-0862">Zinc</keyword>
<dbReference type="GO" id="GO:0042054">
    <property type="term" value="F:histone methyltransferase activity"/>
    <property type="evidence" value="ECO:0007669"/>
    <property type="project" value="InterPro"/>
</dbReference>
<dbReference type="InterPro" id="IPR050973">
    <property type="entry name" value="H3K9_Histone-Lys_N-MTase"/>
</dbReference>
<evidence type="ECO:0000256" key="3">
    <source>
        <dbReference type="ARBA" id="ARBA00022603"/>
    </source>
</evidence>
<dbReference type="GO" id="GO:0005634">
    <property type="term" value="C:nucleus"/>
    <property type="evidence" value="ECO:0007669"/>
    <property type="project" value="InterPro"/>
</dbReference>
<dbReference type="EMBL" id="BTSY01000004">
    <property type="protein sequence ID" value="GMT25104.1"/>
    <property type="molecule type" value="Genomic_DNA"/>
</dbReference>
<evidence type="ECO:0000259" key="9">
    <source>
        <dbReference type="PROSITE" id="PS50867"/>
    </source>
</evidence>
<evidence type="ECO:0000259" key="8">
    <source>
        <dbReference type="PROSITE" id="PS50280"/>
    </source>
</evidence>
<feature type="non-terminal residue" evidence="11">
    <location>
        <position position="1"/>
    </location>
</feature>
<keyword evidence="5" id="KW-0949">S-adenosyl-L-methionine</keyword>
<feature type="domain" description="SET" evidence="8">
    <location>
        <begin position="93"/>
        <end position="218"/>
    </location>
</feature>
<keyword evidence="6" id="KW-0479">Metal-binding</keyword>
<dbReference type="InterPro" id="IPR003616">
    <property type="entry name" value="Post-SET_dom"/>
</dbReference>
<dbReference type="AlphaFoldDB" id="A0AAV5W5H9"/>
<comment type="subcellular location">
    <subcellularLocation>
        <location evidence="1">Chromosome</location>
    </subcellularLocation>
</comment>
<dbReference type="Pfam" id="PF00856">
    <property type="entry name" value="SET"/>
    <property type="match status" value="1"/>
</dbReference>
<dbReference type="PANTHER" id="PTHR46223">
    <property type="entry name" value="HISTONE-LYSINE N-METHYLTRANSFERASE SUV39H"/>
    <property type="match status" value="1"/>
</dbReference>
<dbReference type="GO" id="GO:0008270">
    <property type="term" value="F:zinc ion binding"/>
    <property type="evidence" value="ECO:0007669"/>
    <property type="project" value="InterPro"/>
</dbReference>
<dbReference type="InterPro" id="IPR001214">
    <property type="entry name" value="SET_dom"/>
</dbReference>
<dbReference type="SUPFAM" id="SSF82199">
    <property type="entry name" value="SET domain"/>
    <property type="match status" value="1"/>
</dbReference>
<name>A0AAV5W5H9_9BILA</name>
<evidence type="ECO:0000256" key="2">
    <source>
        <dbReference type="ARBA" id="ARBA00022454"/>
    </source>
</evidence>
<gene>
    <name evidence="11" type="ORF">PFISCL1PPCAC_16401</name>
</gene>
<sequence>SQMDFEYIACTVAGPSIDPDLLECTMEGCDCDGDCSAASFCACIRSSIDNYDEEGRLTEGRESDSAPLLECHDSCACVATGCRNRRAQFGVKRRVEIRRSEGKGMGLFALDNLDRGDFVCEYAGELISSEEVERRRSEDGVARLHNYVLTVKEYCAENTLHTWYIDPSRRGNIGRFCNHSCDPCLEVVVLRVGTTAPVVGLFAKRPIPSGSELCYDYGESSLEGGEGGEGRKRCECGVRECRGWLPLSASATE</sequence>
<dbReference type="PANTHER" id="PTHR46223:SF3">
    <property type="entry name" value="HISTONE-LYSINE N-METHYLTRANSFERASE SET-23"/>
    <property type="match status" value="1"/>
</dbReference>
<evidence type="ECO:0000256" key="6">
    <source>
        <dbReference type="ARBA" id="ARBA00022723"/>
    </source>
</evidence>
<accession>A0AAV5W5H9</accession>
<dbReference type="PROSITE" id="PS50867">
    <property type="entry name" value="PRE_SET"/>
    <property type="match status" value="1"/>
</dbReference>
<evidence type="ECO:0000259" key="10">
    <source>
        <dbReference type="PROSITE" id="PS50868"/>
    </source>
</evidence>
<evidence type="ECO:0000256" key="7">
    <source>
        <dbReference type="ARBA" id="ARBA00022833"/>
    </source>
</evidence>
<keyword evidence="12" id="KW-1185">Reference proteome</keyword>
<keyword evidence="4" id="KW-0808">Transferase</keyword>
<evidence type="ECO:0000256" key="4">
    <source>
        <dbReference type="ARBA" id="ARBA00022679"/>
    </source>
</evidence>
<feature type="domain" description="Post-SET" evidence="10">
    <location>
        <begin position="230"/>
        <end position="246"/>
    </location>
</feature>
<feature type="domain" description="Pre-SET" evidence="9">
    <location>
        <begin position="27"/>
        <end position="90"/>
    </location>
</feature>
<dbReference type="InterPro" id="IPR007728">
    <property type="entry name" value="Pre-SET_dom"/>
</dbReference>
<dbReference type="Gene3D" id="2.170.270.10">
    <property type="entry name" value="SET domain"/>
    <property type="match status" value="1"/>
</dbReference>
<keyword evidence="2" id="KW-0158">Chromosome</keyword>
<dbReference type="GO" id="GO:0032259">
    <property type="term" value="P:methylation"/>
    <property type="evidence" value="ECO:0007669"/>
    <property type="project" value="UniProtKB-KW"/>
</dbReference>
<dbReference type="SMART" id="SM00317">
    <property type="entry name" value="SET"/>
    <property type="match status" value="1"/>
</dbReference>
<dbReference type="GO" id="GO:0005694">
    <property type="term" value="C:chromosome"/>
    <property type="evidence" value="ECO:0007669"/>
    <property type="project" value="UniProtKB-SubCell"/>
</dbReference>
<organism evidence="11 12">
    <name type="scientific">Pristionchus fissidentatus</name>
    <dbReference type="NCBI Taxonomy" id="1538716"/>
    <lineage>
        <taxon>Eukaryota</taxon>
        <taxon>Metazoa</taxon>
        <taxon>Ecdysozoa</taxon>
        <taxon>Nematoda</taxon>
        <taxon>Chromadorea</taxon>
        <taxon>Rhabditida</taxon>
        <taxon>Rhabditina</taxon>
        <taxon>Diplogasteromorpha</taxon>
        <taxon>Diplogasteroidea</taxon>
        <taxon>Neodiplogasteridae</taxon>
        <taxon>Pristionchus</taxon>
    </lineage>
</organism>
<evidence type="ECO:0000313" key="11">
    <source>
        <dbReference type="EMBL" id="GMT25104.1"/>
    </source>
</evidence>
<proteinExistence type="predicted"/>
<reference evidence="11" key="1">
    <citation type="submission" date="2023-10" db="EMBL/GenBank/DDBJ databases">
        <title>Genome assembly of Pristionchus species.</title>
        <authorList>
            <person name="Yoshida K."/>
            <person name="Sommer R.J."/>
        </authorList>
    </citation>
    <scope>NUCLEOTIDE SEQUENCE</scope>
    <source>
        <strain evidence="11">RS5133</strain>
    </source>
</reference>
<evidence type="ECO:0000256" key="5">
    <source>
        <dbReference type="ARBA" id="ARBA00022691"/>
    </source>
</evidence>
<dbReference type="InterPro" id="IPR046341">
    <property type="entry name" value="SET_dom_sf"/>
</dbReference>
<protein>
    <recommendedName>
        <fullName evidence="13">SET domain-containing protein</fullName>
    </recommendedName>
</protein>
<evidence type="ECO:0000256" key="1">
    <source>
        <dbReference type="ARBA" id="ARBA00004286"/>
    </source>
</evidence>
<dbReference type="Pfam" id="PF05033">
    <property type="entry name" value="Pre-SET"/>
    <property type="match status" value="1"/>
</dbReference>
<evidence type="ECO:0000313" key="12">
    <source>
        <dbReference type="Proteomes" id="UP001432322"/>
    </source>
</evidence>
<evidence type="ECO:0008006" key="13">
    <source>
        <dbReference type="Google" id="ProtNLM"/>
    </source>
</evidence>
<dbReference type="PROSITE" id="PS50280">
    <property type="entry name" value="SET"/>
    <property type="match status" value="1"/>
</dbReference>
<dbReference type="PROSITE" id="PS50868">
    <property type="entry name" value="POST_SET"/>
    <property type="match status" value="1"/>
</dbReference>
<keyword evidence="3" id="KW-0489">Methyltransferase</keyword>